<protein>
    <submittedName>
        <fullName evidence="1">Uncharacterized protein</fullName>
    </submittedName>
</protein>
<evidence type="ECO:0000313" key="1">
    <source>
        <dbReference type="EMBL" id="UVC54649.1"/>
    </source>
</evidence>
<sequence>MNIISQGEDVSDATVLRIVSNSIDKFKSMEESDAGVDKETALKKTFNTPNDANKLSKYELWKMKVNALREFSIPNPNSSHSFSGYIEFLESVKKYLTDQQ</sequence>
<accession>A0A976XK84</accession>
<evidence type="ECO:0000313" key="2">
    <source>
        <dbReference type="Proteomes" id="UP000244803"/>
    </source>
</evidence>
<proteinExistence type="predicted"/>
<dbReference type="Proteomes" id="UP000244803">
    <property type="component" value="Chromosome 2"/>
</dbReference>
<reference evidence="1" key="1">
    <citation type="submission" date="2022-07" db="EMBL/GenBank/DDBJ databases">
        <title>Evaluation of T. orientalis genome assembly methods using nanopore sequencing and analysis of variation between genomes.</title>
        <authorList>
            <person name="Yam J."/>
            <person name="Micallef M.L."/>
            <person name="Liu M."/>
            <person name="Djordjevic S.P."/>
            <person name="Bogema D.R."/>
            <person name="Jenkins C."/>
        </authorList>
    </citation>
    <scope>NUCLEOTIDE SEQUENCE</scope>
    <source>
        <strain evidence="1">Fish Creek</strain>
    </source>
</reference>
<dbReference type="AlphaFoldDB" id="A0A976XK84"/>
<organism evidence="1 2">
    <name type="scientific">Theileria orientalis</name>
    <dbReference type="NCBI Taxonomy" id="68886"/>
    <lineage>
        <taxon>Eukaryota</taxon>
        <taxon>Sar</taxon>
        <taxon>Alveolata</taxon>
        <taxon>Apicomplexa</taxon>
        <taxon>Aconoidasida</taxon>
        <taxon>Piroplasmida</taxon>
        <taxon>Theileriidae</taxon>
        <taxon>Theileria</taxon>
    </lineage>
</organism>
<name>A0A976XK84_THEOR</name>
<dbReference type="EMBL" id="CP056068">
    <property type="protein sequence ID" value="UVC54649.1"/>
    <property type="molecule type" value="Genomic_DNA"/>
</dbReference>
<gene>
    <name evidence="1" type="ORF">MACJ_003618</name>
</gene>